<dbReference type="VEuPathDB" id="FungiDB:DEHA2F22440g"/>
<feature type="chain" id="PRO_5004272163" evidence="2">
    <location>
        <begin position="18"/>
        <end position="308"/>
    </location>
</feature>
<sequence length="308" mass="33219">MLTTLYPVLLLIAVSNAFLSNIPEINKLSTAGNAKVVGAGIKTPQDLLYTGDYVCDKFSSTIQGSNDTTEFPIDFSLYVANNAKAPEENYTVDLYFKNPNHQSLNDFAVLNASDSKTVLERYNPQLISKQPGFGVEFKFNFAKGLLCQFLYQFTVMYQLEKQEDHSKTSDKIFLVGSCQENMRYHPDAYNDLVSQGFRCVEYNSGYKYDGGKDWCTEFYPSDQCCKSYQNDELTDRDTCPASGSSSSVSSTSSFAPTTFSTLSTQSSGQASSGSSAGAGAGTGSGASGQPAPGQPGPGQNGPGQSGQF</sequence>
<dbReference type="Proteomes" id="UP000000599">
    <property type="component" value="Chromosome F"/>
</dbReference>
<evidence type="ECO:0000256" key="2">
    <source>
        <dbReference type="SAM" id="SignalP"/>
    </source>
</evidence>
<organism evidence="3 4">
    <name type="scientific">Debaryomyces hansenii (strain ATCC 36239 / CBS 767 / BCRC 21394 / JCM 1990 / NBRC 0083 / IGC 2968)</name>
    <name type="common">Yeast</name>
    <name type="synonym">Torulaspora hansenii</name>
    <dbReference type="NCBI Taxonomy" id="284592"/>
    <lineage>
        <taxon>Eukaryota</taxon>
        <taxon>Fungi</taxon>
        <taxon>Dikarya</taxon>
        <taxon>Ascomycota</taxon>
        <taxon>Saccharomycotina</taxon>
        <taxon>Pichiomycetes</taxon>
        <taxon>Debaryomycetaceae</taxon>
        <taxon>Debaryomyces</taxon>
    </lineage>
</organism>
<name>Q6BKF5_DEBHA</name>
<dbReference type="GeneID" id="2903452"/>
<gene>
    <name evidence="3" type="ordered locus">DEHA2F22440g</name>
</gene>
<dbReference type="eggNOG" id="ENOG502RPS8">
    <property type="taxonomic scope" value="Eukaryota"/>
</dbReference>
<feature type="compositionally biased region" description="Low complexity" evidence="1">
    <location>
        <begin position="242"/>
        <end position="275"/>
    </location>
</feature>
<dbReference type="InParanoid" id="Q6BKF5"/>
<dbReference type="OMA" id="QGFRCVE"/>
<dbReference type="KEGG" id="dha:DEHA2F22440g"/>
<accession>Q6BKF5</accession>
<protein>
    <submittedName>
        <fullName evidence="3">DEHA2F22440p</fullName>
    </submittedName>
</protein>
<dbReference type="OrthoDB" id="4006709at2759"/>
<evidence type="ECO:0000313" key="3">
    <source>
        <dbReference type="EMBL" id="CAG89720.1"/>
    </source>
</evidence>
<feature type="region of interest" description="Disordered" evidence="1">
    <location>
        <begin position="236"/>
        <end position="308"/>
    </location>
</feature>
<reference evidence="3 4" key="1">
    <citation type="journal article" date="2004" name="Nature">
        <title>Genome evolution in yeasts.</title>
        <authorList>
            <consortium name="Genolevures"/>
            <person name="Dujon B."/>
            <person name="Sherman D."/>
            <person name="Fischer G."/>
            <person name="Durrens P."/>
            <person name="Casaregola S."/>
            <person name="Lafontaine I."/>
            <person name="de Montigny J."/>
            <person name="Marck C."/>
            <person name="Neuveglise C."/>
            <person name="Talla E."/>
            <person name="Goffard N."/>
            <person name="Frangeul L."/>
            <person name="Aigle M."/>
            <person name="Anthouard V."/>
            <person name="Babour A."/>
            <person name="Barbe V."/>
            <person name="Barnay S."/>
            <person name="Blanchin S."/>
            <person name="Beckerich J.M."/>
            <person name="Beyne E."/>
            <person name="Bleykasten C."/>
            <person name="Boisrame A."/>
            <person name="Boyer J."/>
            <person name="Cattolico L."/>
            <person name="Confanioleri F."/>
            <person name="de Daruvar A."/>
            <person name="Despons L."/>
            <person name="Fabre E."/>
            <person name="Fairhead C."/>
            <person name="Ferry-Dumazet H."/>
            <person name="Groppi A."/>
            <person name="Hantraye F."/>
            <person name="Hennequin C."/>
            <person name="Jauniaux N."/>
            <person name="Joyet P."/>
            <person name="Kachouri R."/>
            <person name="Kerrest A."/>
            <person name="Koszul R."/>
            <person name="Lemaire M."/>
            <person name="Lesur I."/>
            <person name="Ma L."/>
            <person name="Muller H."/>
            <person name="Nicaud J.M."/>
            <person name="Nikolski M."/>
            <person name="Oztas S."/>
            <person name="Ozier-Kalogeropoulos O."/>
            <person name="Pellenz S."/>
            <person name="Potier S."/>
            <person name="Richard G.F."/>
            <person name="Straub M.L."/>
            <person name="Suleau A."/>
            <person name="Swennene D."/>
            <person name="Tekaia F."/>
            <person name="Wesolowski-Louvel M."/>
            <person name="Westhof E."/>
            <person name="Wirth B."/>
            <person name="Zeniou-Meyer M."/>
            <person name="Zivanovic I."/>
            <person name="Bolotin-Fukuhara M."/>
            <person name="Thierry A."/>
            <person name="Bouchier C."/>
            <person name="Caudron B."/>
            <person name="Scarpelli C."/>
            <person name="Gaillardin C."/>
            <person name="Weissenbach J."/>
            <person name="Wincker P."/>
            <person name="Souciet J.L."/>
        </authorList>
    </citation>
    <scope>NUCLEOTIDE SEQUENCE [LARGE SCALE GENOMIC DNA]</scope>
    <source>
        <strain evidence="4">ATCC 36239 / CBS 767 / BCRC 21394 / JCM 1990 / NBRC 0083 / IGC 2968</strain>
    </source>
</reference>
<dbReference type="EMBL" id="CR382138">
    <property type="protein sequence ID" value="CAG89720.1"/>
    <property type="molecule type" value="Genomic_DNA"/>
</dbReference>
<keyword evidence="4" id="KW-1185">Reference proteome</keyword>
<proteinExistence type="predicted"/>
<dbReference type="HOGENOM" id="CLU_050393_0_0_1"/>
<dbReference type="AlphaFoldDB" id="Q6BKF5"/>
<dbReference type="STRING" id="284592.Q6BKF5"/>
<evidence type="ECO:0000256" key="1">
    <source>
        <dbReference type="SAM" id="MobiDB-lite"/>
    </source>
</evidence>
<evidence type="ECO:0000313" key="4">
    <source>
        <dbReference type="Proteomes" id="UP000000599"/>
    </source>
</evidence>
<feature type="compositionally biased region" description="Gly residues" evidence="1">
    <location>
        <begin position="296"/>
        <end position="308"/>
    </location>
</feature>
<keyword evidence="2" id="KW-0732">Signal</keyword>
<feature type="signal peptide" evidence="2">
    <location>
        <begin position="1"/>
        <end position="17"/>
    </location>
</feature>
<feature type="compositionally biased region" description="Gly residues" evidence="1">
    <location>
        <begin position="276"/>
        <end position="286"/>
    </location>
</feature>
<dbReference type="RefSeq" id="XP_461316.1">
    <property type="nucleotide sequence ID" value="XM_461316.1"/>
</dbReference>